<name>A0ABQ6WXV0_9EURO</name>
<proteinExistence type="predicted"/>
<accession>A0ABQ6WXV0</accession>
<keyword evidence="1" id="KW-0812">Transmembrane</keyword>
<reference evidence="2 3" key="1">
    <citation type="submission" date="2019-04" db="EMBL/GenBank/DDBJ databases">
        <authorList>
            <consortium name="DOE Joint Genome Institute"/>
            <person name="Mondo S."/>
            <person name="Kjaerbolling I."/>
            <person name="Vesth T."/>
            <person name="Frisvad J.C."/>
            <person name="Nybo J.L."/>
            <person name="Theobald S."/>
            <person name="Kildgaard S."/>
            <person name="Isbrandt T."/>
            <person name="Kuo A."/>
            <person name="Sato A."/>
            <person name="Lyhne E.K."/>
            <person name="Kogle M.E."/>
            <person name="Wiebenga A."/>
            <person name="Kun R.S."/>
            <person name="Lubbers R.J."/>
            <person name="Makela M.R."/>
            <person name="Barry K."/>
            <person name="Chovatia M."/>
            <person name="Clum A."/>
            <person name="Daum C."/>
            <person name="Haridas S."/>
            <person name="He G."/>
            <person name="LaButti K."/>
            <person name="Lipzen A."/>
            <person name="Riley R."/>
            <person name="Salamov A."/>
            <person name="Simmons B.A."/>
            <person name="Magnuson J.K."/>
            <person name="Henrissat B."/>
            <person name="Mortensen U.H."/>
            <person name="Larsen T.O."/>
            <person name="Devries R.P."/>
            <person name="Grigoriev I.V."/>
            <person name="Machida M."/>
            <person name="Baker S.E."/>
            <person name="Andersen M.R."/>
            <person name="Cantor M.N."/>
            <person name="Hua S.X."/>
        </authorList>
    </citation>
    <scope>NUCLEOTIDE SEQUENCE [LARGE SCALE GENOMIC DNA]</scope>
    <source>
        <strain evidence="2 3">CBS 117616</strain>
    </source>
</reference>
<sequence length="99" mass="11523">MKRVMLPSVRCKAIDSTFFFLLFWVADFSGFASISLCSTWFGVLLRKEFFLNIFLPFQEPKYLPLESMTVLLINQSDDSGWPWSSYIIQTDTPGTLIYF</sequence>
<evidence type="ECO:0000313" key="3">
    <source>
        <dbReference type="Proteomes" id="UP000325395"/>
    </source>
</evidence>
<keyword evidence="1" id="KW-0472">Membrane</keyword>
<evidence type="ECO:0000256" key="1">
    <source>
        <dbReference type="SAM" id="Phobius"/>
    </source>
</evidence>
<organism evidence="2 3">
    <name type="scientific">Aspergillus pseudocaelatus</name>
    <dbReference type="NCBI Taxonomy" id="1825620"/>
    <lineage>
        <taxon>Eukaryota</taxon>
        <taxon>Fungi</taxon>
        <taxon>Dikarya</taxon>
        <taxon>Ascomycota</taxon>
        <taxon>Pezizomycotina</taxon>
        <taxon>Eurotiomycetes</taxon>
        <taxon>Eurotiomycetidae</taxon>
        <taxon>Eurotiales</taxon>
        <taxon>Aspergillaceae</taxon>
        <taxon>Aspergillus</taxon>
        <taxon>Aspergillus subgen. Circumdati</taxon>
    </lineage>
</organism>
<gene>
    <name evidence="2" type="ORF">BDV36DRAFT_247033</name>
</gene>
<dbReference type="Proteomes" id="UP000325395">
    <property type="component" value="Unassembled WGS sequence"/>
</dbReference>
<feature type="transmembrane region" description="Helical" evidence="1">
    <location>
        <begin position="20"/>
        <end position="45"/>
    </location>
</feature>
<keyword evidence="1" id="KW-1133">Transmembrane helix</keyword>
<evidence type="ECO:0000313" key="2">
    <source>
        <dbReference type="EMBL" id="KAE8421883.1"/>
    </source>
</evidence>
<keyword evidence="3" id="KW-1185">Reference proteome</keyword>
<dbReference type="EMBL" id="ML735698">
    <property type="protein sequence ID" value="KAE8421883.1"/>
    <property type="molecule type" value="Genomic_DNA"/>
</dbReference>
<protein>
    <submittedName>
        <fullName evidence="2">Uncharacterized protein</fullName>
    </submittedName>
</protein>